<dbReference type="CDD" id="cd03375">
    <property type="entry name" value="TPP_OGFOR"/>
    <property type="match status" value="1"/>
</dbReference>
<dbReference type="RefSeq" id="WP_005582193.1">
    <property type="nucleotide sequence ID" value="NZ_LT669839.1"/>
</dbReference>
<dbReference type="GO" id="GO:0047553">
    <property type="term" value="F:2-oxoglutarate synthase activity"/>
    <property type="evidence" value="ECO:0007669"/>
    <property type="project" value="UniProtKB-EC"/>
</dbReference>
<accession>M1Z4J0</accession>
<dbReference type="SUPFAM" id="SSF52518">
    <property type="entry name" value="Thiamin diphosphate-binding fold (THDP-binding)"/>
    <property type="match status" value="1"/>
</dbReference>
<dbReference type="HOGENOM" id="CLU_048564_2_0_9"/>
<dbReference type="PANTHER" id="PTHR48084">
    <property type="entry name" value="2-OXOGLUTARATE OXIDOREDUCTASE SUBUNIT KORB-RELATED"/>
    <property type="match status" value="1"/>
</dbReference>
<evidence type="ECO:0000313" key="3">
    <source>
        <dbReference type="EMBL" id="SHD77120.1"/>
    </source>
</evidence>
<dbReference type="Pfam" id="PF02775">
    <property type="entry name" value="TPP_enzyme_C"/>
    <property type="match status" value="1"/>
</dbReference>
<reference evidence="3 4" key="1">
    <citation type="submission" date="2016-11" db="EMBL/GenBank/DDBJ databases">
        <authorList>
            <person name="Manzoor S."/>
        </authorList>
    </citation>
    <scope>NUCLEOTIDE SEQUENCE [LARGE SCALE GENOMIC DNA]</scope>
    <source>
        <strain evidence="3">Clostridium ultunense strain Esp</strain>
    </source>
</reference>
<keyword evidence="1 3" id="KW-0560">Oxidoreductase</keyword>
<feature type="domain" description="Thiamine pyrophosphate enzyme TPP-binding" evidence="2">
    <location>
        <begin position="52"/>
        <end position="198"/>
    </location>
</feature>
<proteinExistence type="predicted"/>
<dbReference type="Proteomes" id="UP000245423">
    <property type="component" value="Chromosome 1"/>
</dbReference>
<dbReference type="InterPro" id="IPR029061">
    <property type="entry name" value="THDP-binding"/>
</dbReference>
<dbReference type="AlphaFoldDB" id="M1Z4J0"/>
<sequence>MPSQLVEKYYRTESLPHIWCPGCGNGIVTRAIVKAIDNIGLNQNDVCIVSGIGCSSRASGYLDFNTIHTTHGRALAFATGIKFANPKLHVIVITGDGDCAAIGGNHLIHAARRNIDITTIVFNNNIYGMTGGQYSPTTPTGDKGTTAPYGNIDANFDLCDLAKAAGATYVSRATVYGTNMIIKQVEEGIKNRGFSFIETLTTCPTYYGRKNKKGDAVEMMMNLRDITINKAAYEKLSEEKREGKIIIGELYRGKRPEYTNEYNKIMESF</sequence>
<dbReference type="InterPro" id="IPR011766">
    <property type="entry name" value="TPP_enzyme_TPP-bd"/>
</dbReference>
<dbReference type="EMBL" id="LT669839">
    <property type="protein sequence ID" value="SHD77120.1"/>
    <property type="molecule type" value="Genomic_DNA"/>
</dbReference>
<dbReference type="Gene3D" id="3.40.50.970">
    <property type="match status" value="1"/>
</dbReference>
<gene>
    <name evidence="3" type="primary">korB</name>
    <name evidence="3" type="ORF">CUESP1_1757</name>
</gene>
<dbReference type="GO" id="GO:0045333">
    <property type="term" value="P:cellular respiration"/>
    <property type="evidence" value="ECO:0007669"/>
    <property type="project" value="UniProtKB-ARBA"/>
</dbReference>
<protein>
    <submittedName>
        <fullName evidence="3">2-oxoglutarate synthase subunit KorB</fullName>
        <ecNumber evidence="3">1.2.7.3</ecNumber>
    </submittedName>
</protein>
<evidence type="ECO:0000259" key="2">
    <source>
        <dbReference type="Pfam" id="PF02775"/>
    </source>
</evidence>
<evidence type="ECO:0000256" key="1">
    <source>
        <dbReference type="ARBA" id="ARBA00023002"/>
    </source>
</evidence>
<dbReference type="InterPro" id="IPR051457">
    <property type="entry name" value="2-oxoacid:Fd_oxidoreductase"/>
</dbReference>
<organism evidence="3 4">
    <name type="scientific">[Clostridium] ultunense Esp</name>
    <dbReference type="NCBI Taxonomy" id="1288971"/>
    <lineage>
        <taxon>Bacteria</taxon>
        <taxon>Bacillati</taxon>
        <taxon>Bacillota</taxon>
        <taxon>Tissierellia</taxon>
        <taxon>Tissierellales</taxon>
        <taxon>Tepidimicrobiaceae</taxon>
        <taxon>Schnuerera</taxon>
    </lineage>
</organism>
<dbReference type="EC" id="1.2.7.3" evidence="3"/>
<dbReference type="OrthoDB" id="9775140at2"/>
<name>M1Z4J0_9FIRM</name>
<keyword evidence="4" id="KW-1185">Reference proteome</keyword>
<dbReference type="PANTHER" id="PTHR48084:SF1">
    <property type="entry name" value="2-OXOGLUTARATE SYNTHASE SUBUNIT KORB"/>
    <property type="match status" value="1"/>
</dbReference>
<evidence type="ECO:0000313" key="4">
    <source>
        <dbReference type="Proteomes" id="UP000245423"/>
    </source>
</evidence>
<dbReference type="GO" id="GO:0030976">
    <property type="term" value="F:thiamine pyrophosphate binding"/>
    <property type="evidence" value="ECO:0007669"/>
    <property type="project" value="InterPro"/>
</dbReference>